<comment type="caution">
    <text evidence="1">The sequence shown here is derived from an EMBL/GenBank/DDBJ whole genome shotgun (WGS) entry which is preliminary data.</text>
</comment>
<dbReference type="EMBL" id="AVCI01000014">
    <property type="protein sequence ID" value="KFN42204.1"/>
    <property type="molecule type" value="Genomic_DNA"/>
</dbReference>
<dbReference type="RefSeq" id="WP_022969792.1">
    <property type="nucleotide sequence ID" value="NZ_ATVD01000004.1"/>
</dbReference>
<dbReference type="PATRIC" id="fig|1121015.4.peg.2374"/>
<dbReference type="STRING" id="1121015.GCA_000420545_02182"/>
<evidence type="ECO:0000313" key="2">
    <source>
        <dbReference type="Proteomes" id="UP000029385"/>
    </source>
</evidence>
<keyword evidence="2" id="KW-1185">Reference proteome</keyword>
<dbReference type="AlphaFoldDB" id="A0A091AT72"/>
<dbReference type="Proteomes" id="UP000029385">
    <property type="component" value="Unassembled WGS sequence"/>
</dbReference>
<name>A0A091AT72_9GAMM</name>
<proteinExistence type="predicted"/>
<evidence type="ECO:0000313" key="1">
    <source>
        <dbReference type="EMBL" id="KFN42204.1"/>
    </source>
</evidence>
<dbReference type="eggNOG" id="ENOG502ZGGG">
    <property type="taxonomic scope" value="Bacteria"/>
</dbReference>
<accession>A0A091AT72</accession>
<gene>
    <name evidence="1" type="ORF">N789_14550</name>
</gene>
<sequence>MFLKNSRYSTVPTVTAIDGQGREVQAVSLRRLPTTPGERTVVRDHDQLDVMSQRRTRDGTRFWHIADANSELEANTLVETSGRAIDVPVK</sequence>
<protein>
    <recommendedName>
        <fullName evidence="3">LysM domain-containing protein</fullName>
    </recommendedName>
</protein>
<organism evidence="1 2">
    <name type="scientific">Arenimonas oryziterrae DSM 21050 = YC6267</name>
    <dbReference type="NCBI Taxonomy" id="1121015"/>
    <lineage>
        <taxon>Bacteria</taxon>
        <taxon>Pseudomonadati</taxon>
        <taxon>Pseudomonadota</taxon>
        <taxon>Gammaproteobacteria</taxon>
        <taxon>Lysobacterales</taxon>
        <taxon>Lysobacteraceae</taxon>
        <taxon>Arenimonas</taxon>
    </lineage>
</organism>
<evidence type="ECO:0008006" key="3">
    <source>
        <dbReference type="Google" id="ProtNLM"/>
    </source>
</evidence>
<dbReference type="OrthoDB" id="9809850at2"/>
<reference evidence="1 2" key="1">
    <citation type="submission" date="2013-09" db="EMBL/GenBank/DDBJ databases">
        <title>Genome sequencing of Arenimonas oryziterrae.</title>
        <authorList>
            <person name="Chen F."/>
            <person name="Wang G."/>
        </authorList>
    </citation>
    <scope>NUCLEOTIDE SEQUENCE [LARGE SCALE GENOMIC DNA]</scope>
    <source>
        <strain evidence="1 2">YC6267</strain>
    </source>
</reference>